<accession>A0A316DHP0</accession>
<evidence type="ECO:0000313" key="1">
    <source>
        <dbReference type="EMBL" id="PWK17206.1"/>
    </source>
</evidence>
<reference evidence="1 2" key="1">
    <citation type="submission" date="2018-05" db="EMBL/GenBank/DDBJ databases">
        <title>Genomic Encyclopedia of Archaeal and Bacterial Type Strains, Phase II (KMG-II): from individual species to whole genera.</title>
        <authorList>
            <person name="Goeker M."/>
        </authorList>
    </citation>
    <scope>NUCLEOTIDE SEQUENCE [LARGE SCALE GENOMIC DNA]</scope>
    <source>
        <strain evidence="1 2">DSM 22214</strain>
    </source>
</reference>
<name>A0A316DHP0_9BACT</name>
<comment type="caution">
    <text evidence="1">The sequence shown here is derived from an EMBL/GenBank/DDBJ whole genome shotgun (WGS) entry which is preliminary data.</text>
</comment>
<dbReference type="RefSeq" id="WP_109745142.1">
    <property type="nucleotide sequence ID" value="NZ_QGGO01000037.1"/>
</dbReference>
<keyword evidence="2" id="KW-1185">Reference proteome</keyword>
<gene>
    <name evidence="1" type="ORF">LV89_04492</name>
</gene>
<protein>
    <recommendedName>
        <fullName evidence="3">HTH cro/C1-type domain-containing protein</fullName>
    </recommendedName>
</protein>
<evidence type="ECO:0008006" key="3">
    <source>
        <dbReference type="Google" id="ProtNLM"/>
    </source>
</evidence>
<evidence type="ECO:0000313" key="2">
    <source>
        <dbReference type="Proteomes" id="UP000245489"/>
    </source>
</evidence>
<dbReference type="Proteomes" id="UP000245489">
    <property type="component" value="Unassembled WGS sequence"/>
</dbReference>
<sequence length="139" mass="16400">MAEITTINNRTGIEVLNEFQQFVQSLTISLNAKNLELRLLQEILGSSISNIHNKITGKRQWTFEELEKLMDYLKVDKGSYYNFLALLHSIESRIKESGYKNNFIQKKMGMDAQVFYRRQAKPELWTFEELTELFSIIER</sequence>
<dbReference type="EMBL" id="QGGO01000037">
    <property type="protein sequence ID" value="PWK17206.1"/>
    <property type="molecule type" value="Genomic_DNA"/>
</dbReference>
<organism evidence="1 2">
    <name type="scientific">Arcicella aurantiaca</name>
    <dbReference type="NCBI Taxonomy" id="591202"/>
    <lineage>
        <taxon>Bacteria</taxon>
        <taxon>Pseudomonadati</taxon>
        <taxon>Bacteroidota</taxon>
        <taxon>Cytophagia</taxon>
        <taxon>Cytophagales</taxon>
        <taxon>Flectobacillaceae</taxon>
        <taxon>Arcicella</taxon>
    </lineage>
</organism>
<proteinExistence type="predicted"/>
<dbReference type="AlphaFoldDB" id="A0A316DHP0"/>